<dbReference type="GO" id="GO:0016787">
    <property type="term" value="F:hydrolase activity"/>
    <property type="evidence" value="ECO:0007669"/>
    <property type="project" value="UniProtKB-ARBA"/>
</dbReference>
<organism evidence="10 11">
    <name type="scientific">Vibrio sinensis</name>
    <dbReference type="NCBI Taxonomy" id="2302434"/>
    <lineage>
        <taxon>Bacteria</taxon>
        <taxon>Pseudomonadati</taxon>
        <taxon>Pseudomonadota</taxon>
        <taxon>Gammaproteobacteria</taxon>
        <taxon>Vibrionales</taxon>
        <taxon>Vibrionaceae</taxon>
        <taxon>Vibrio</taxon>
    </lineage>
</organism>
<proteinExistence type="predicted"/>
<evidence type="ECO:0000313" key="11">
    <source>
        <dbReference type="Proteomes" id="UP000273252"/>
    </source>
</evidence>
<dbReference type="GO" id="GO:0046872">
    <property type="term" value="F:metal ion binding"/>
    <property type="evidence" value="ECO:0007669"/>
    <property type="project" value="UniProtKB-KW"/>
</dbReference>
<keyword evidence="2" id="KW-0479">Metal-binding</keyword>
<keyword evidence="3" id="KW-0227">DNA damage</keyword>
<comment type="cofactor">
    <cofactor evidence="1">
        <name>Fe(2+)</name>
        <dbReference type="ChEBI" id="CHEBI:29033"/>
    </cofactor>
</comment>
<dbReference type="Pfam" id="PF13532">
    <property type="entry name" value="2OG-FeII_Oxy_2"/>
    <property type="match status" value="1"/>
</dbReference>
<evidence type="ECO:0000259" key="9">
    <source>
        <dbReference type="PROSITE" id="PS51471"/>
    </source>
</evidence>
<keyword evidence="11" id="KW-1185">Reference proteome</keyword>
<dbReference type="RefSeq" id="WP_120031564.1">
    <property type="nucleotide sequence ID" value="NZ_QVMU01000009.1"/>
</dbReference>
<dbReference type="GO" id="GO:0140097">
    <property type="term" value="F:catalytic activity, acting on DNA"/>
    <property type="evidence" value="ECO:0007669"/>
    <property type="project" value="UniProtKB-ARBA"/>
</dbReference>
<dbReference type="InterPro" id="IPR037151">
    <property type="entry name" value="AlkB-like_sf"/>
</dbReference>
<dbReference type="AlphaFoldDB" id="A0A3A6QF07"/>
<gene>
    <name evidence="10" type="ORF">DZ860_11515</name>
</gene>
<evidence type="ECO:0000256" key="2">
    <source>
        <dbReference type="ARBA" id="ARBA00022723"/>
    </source>
</evidence>
<dbReference type="EMBL" id="QVMU01000009">
    <property type="protein sequence ID" value="RJX70955.1"/>
    <property type="molecule type" value="Genomic_DNA"/>
</dbReference>
<dbReference type="InterPro" id="IPR005123">
    <property type="entry name" value="Oxoglu/Fe-dep_dioxygenase_dom"/>
</dbReference>
<dbReference type="PANTHER" id="PTHR31212:SF4">
    <property type="entry name" value="ALPHA-KETOGLUTARATE-DEPENDENT DIOXYGENASE ALKB HOMOLOG 3"/>
    <property type="match status" value="1"/>
</dbReference>
<comment type="caution">
    <text evidence="10">The sequence shown here is derived from an EMBL/GenBank/DDBJ whole genome shotgun (WGS) entry which is preliminary data.</text>
</comment>
<reference evidence="10 11" key="1">
    <citation type="submission" date="2018-08" db="EMBL/GenBank/DDBJ databases">
        <title>Vibrio isolated from the Eastern China Marginal Seas.</title>
        <authorList>
            <person name="Li Y."/>
        </authorList>
    </citation>
    <scope>NUCLEOTIDE SEQUENCE [LARGE SCALE GENOMIC DNA]</scope>
    <source>
        <strain evidence="10 11">BEI233</strain>
    </source>
</reference>
<dbReference type="GO" id="GO:0032451">
    <property type="term" value="F:demethylase activity"/>
    <property type="evidence" value="ECO:0007669"/>
    <property type="project" value="UniProtKB-ARBA"/>
</dbReference>
<evidence type="ECO:0000313" key="10">
    <source>
        <dbReference type="EMBL" id="RJX70955.1"/>
    </source>
</evidence>
<keyword evidence="8" id="KW-0234">DNA repair</keyword>
<dbReference type="PROSITE" id="PS51471">
    <property type="entry name" value="FE2OG_OXY"/>
    <property type="match status" value="1"/>
</dbReference>
<dbReference type="FunFam" id="2.60.120.590:FF:000004">
    <property type="entry name" value="DNA oxidative demethylase ALKBH2"/>
    <property type="match status" value="1"/>
</dbReference>
<dbReference type="InterPro" id="IPR027450">
    <property type="entry name" value="AlkB-like"/>
</dbReference>
<dbReference type="Proteomes" id="UP000273252">
    <property type="component" value="Unassembled WGS sequence"/>
</dbReference>
<evidence type="ECO:0000256" key="7">
    <source>
        <dbReference type="ARBA" id="ARBA00023004"/>
    </source>
</evidence>
<name>A0A3A6QF07_9VIBR</name>
<evidence type="ECO:0000256" key="1">
    <source>
        <dbReference type="ARBA" id="ARBA00001954"/>
    </source>
</evidence>
<accession>A0A3A6QF07</accession>
<evidence type="ECO:0000256" key="6">
    <source>
        <dbReference type="ARBA" id="ARBA00023002"/>
    </source>
</evidence>
<keyword evidence="5 10" id="KW-0223">Dioxygenase</keyword>
<evidence type="ECO:0000256" key="3">
    <source>
        <dbReference type="ARBA" id="ARBA00022763"/>
    </source>
</evidence>
<dbReference type="OrthoDB" id="190276at2"/>
<dbReference type="InterPro" id="IPR032854">
    <property type="entry name" value="ALKBH3"/>
</dbReference>
<sequence>MLLNRLDLPQATIWSSHQFIPSRDANNLYHQLLDSTPWKQESIKIFGKQVPQPRLQAWYGERDYQYSGLKLTPIPLPDFLLPLKQQCELAVNQKFNSVLINLYRDGEDSMGWHQDNEPELGEQPVIASISLGAERKFSIKHLTTNEKHHFQLSHGSLLIMGGKMQHHWKHCLPKTRRAISSRINLTFRYIY</sequence>
<dbReference type="PANTHER" id="PTHR31212">
    <property type="entry name" value="ALPHA-KETOGLUTARATE-DEPENDENT DIOXYGENASE ALKB HOMOLOG 3"/>
    <property type="match status" value="1"/>
</dbReference>
<evidence type="ECO:0000256" key="8">
    <source>
        <dbReference type="ARBA" id="ARBA00023204"/>
    </source>
</evidence>
<dbReference type="SUPFAM" id="SSF51197">
    <property type="entry name" value="Clavaminate synthase-like"/>
    <property type="match status" value="1"/>
</dbReference>
<dbReference type="GO" id="GO:0016705">
    <property type="term" value="F:oxidoreductase activity, acting on paired donors, with incorporation or reduction of molecular oxygen"/>
    <property type="evidence" value="ECO:0007669"/>
    <property type="project" value="UniProtKB-ARBA"/>
</dbReference>
<keyword evidence="7" id="KW-0408">Iron</keyword>
<evidence type="ECO:0000256" key="4">
    <source>
        <dbReference type="ARBA" id="ARBA00022842"/>
    </source>
</evidence>
<protein>
    <submittedName>
        <fullName evidence="10">Alpha-ketoglutarate-dependent dioxygenase AlkB</fullName>
    </submittedName>
</protein>
<dbReference type="GO" id="GO:0006307">
    <property type="term" value="P:DNA alkylation repair"/>
    <property type="evidence" value="ECO:0007669"/>
    <property type="project" value="InterPro"/>
</dbReference>
<feature type="domain" description="Fe2OG dioxygenase" evidence="9">
    <location>
        <begin position="94"/>
        <end position="191"/>
    </location>
</feature>
<evidence type="ECO:0000256" key="5">
    <source>
        <dbReference type="ARBA" id="ARBA00022964"/>
    </source>
</evidence>
<keyword evidence="6" id="KW-0560">Oxidoreductase</keyword>
<dbReference type="Gene3D" id="2.60.120.590">
    <property type="entry name" value="Alpha-ketoglutarate-dependent dioxygenase AlkB-like"/>
    <property type="match status" value="1"/>
</dbReference>
<dbReference type="GO" id="GO:0051213">
    <property type="term" value="F:dioxygenase activity"/>
    <property type="evidence" value="ECO:0007669"/>
    <property type="project" value="UniProtKB-KW"/>
</dbReference>
<keyword evidence="4" id="KW-0460">Magnesium</keyword>